<evidence type="ECO:0000256" key="2">
    <source>
        <dbReference type="ARBA" id="ARBA00012247"/>
    </source>
</evidence>
<dbReference type="PANTHER" id="PTHR43620:SF7">
    <property type="entry name" value="GLYCEROPHOSPHODIESTER PHOSPHODIESTERASE GDPD5-RELATED"/>
    <property type="match status" value="1"/>
</dbReference>
<organism evidence="8 9">
    <name type="scientific">Edaphochlamys debaryana</name>
    <dbReference type="NCBI Taxonomy" id="47281"/>
    <lineage>
        <taxon>Eukaryota</taxon>
        <taxon>Viridiplantae</taxon>
        <taxon>Chlorophyta</taxon>
        <taxon>core chlorophytes</taxon>
        <taxon>Chlorophyceae</taxon>
        <taxon>CS clade</taxon>
        <taxon>Chlamydomonadales</taxon>
        <taxon>Chlamydomonadales incertae sedis</taxon>
        <taxon>Edaphochlamys</taxon>
    </lineage>
</organism>
<keyword evidence="3" id="KW-0732">Signal</keyword>
<dbReference type="InterPro" id="IPR017946">
    <property type="entry name" value="PLC-like_Pdiesterase_TIM-brl"/>
</dbReference>
<dbReference type="PROSITE" id="PS51704">
    <property type="entry name" value="GP_PDE"/>
    <property type="match status" value="1"/>
</dbReference>
<reference evidence="8" key="1">
    <citation type="journal article" date="2020" name="bioRxiv">
        <title>Comparative genomics of Chlamydomonas.</title>
        <authorList>
            <person name="Craig R.J."/>
            <person name="Hasan A.R."/>
            <person name="Ness R.W."/>
            <person name="Keightley P.D."/>
        </authorList>
    </citation>
    <scope>NUCLEOTIDE SEQUENCE</scope>
    <source>
        <strain evidence="8">CCAP 11/70</strain>
    </source>
</reference>
<feature type="domain" description="GP-PDE" evidence="7">
    <location>
        <begin position="15"/>
        <end position="323"/>
    </location>
</feature>
<dbReference type="Pfam" id="PF03009">
    <property type="entry name" value="GDPD"/>
    <property type="match status" value="1"/>
</dbReference>
<evidence type="ECO:0000256" key="4">
    <source>
        <dbReference type="ARBA" id="ARBA00022798"/>
    </source>
</evidence>
<comment type="catalytic activity">
    <reaction evidence="6">
        <text>a sn-glycero-3-phosphodiester + H2O = an alcohol + sn-glycerol 3-phosphate + H(+)</text>
        <dbReference type="Rhea" id="RHEA:12969"/>
        <dbReference type="ChEBI" id="CHEBI:15377"/>
        <dbReference type="ChEBI" id="CHEBI:15378"/>
        <dbReference type="ChEBI" id="CHEBI:30879"/>
        <dbReference type="ChEBI" id="CHEBI:57597"/>
        <dbReference type="ChEBI" id="CHEBI:83408"/>
        <dbReference type="EC" id="3.1.4.46"/>
    </reaction>
</comment>
<dbReference type="Proteomes" id="UP000612055">
    <property type="component" value="Unassembled WGS sequence"/>
</dbReference>
<dbReference type="InterPro" id="IPR030395">
    <property type="entry name" value="GP_PDE_dom"/>
</dbReference>
<dbReference type="SUPFAM" id="SSF51695">
    <property type="entry name" value="PLC-like phosphodiesterases"/>
    <property type="match status" value="1"/>
</dbReference>
<dbReference type="AlphaFoldDB" id="A0A835YBS9"/>
<sequence>MLTTCYRQADASGPPFLMAYRGASADHPEHSLGAYRAAFAQGARFIECDVVLTKDLVPICRHEPNIAETTDVLARRTHQPPRRAGEDEPLAVLASDLTLPEIKALRAIEPGTAASRAADASVAEDDRVATLAELLQLASAAEPAMGVALHLQSCAWHNQLPAVRQANTSFEDILLSAMQSYGYARGPYGSEEWRQRPTFMMAFEAGSLKYLAQRTDAPLTQVLGPTIPDTGETWDSATSEEGLARIRAYAGSVAVARQQLLTRPAQQAGAGAAGLVAAEVLGRMRRAGLQVLVSVFKPARVHLLPGVQSWEEEVAPLLLGTGLEGPADAAGEGAGEAEAQGGEARAVDAGVDGLFTDSPAAMARVMRALRCSYRAASKAARAGRDEL</sequence>
<comment type="similarity">
    <text evidence="1">Belongs to the glycerophosphoryl diester phosphodiesterase family.</text>
</comment>
<comment type="caution">
    <text evidence="8">The sequence shown here is derived from an EMBL/GenBank/DDBJ whole genome shotgun (WGS) entry which is preliminary data.</text>
</comment>
<evidence type="ECO:0000313" key="8">
    <source>
        <dbReference type="EMBL" id="KAG2498637.1"/>
    </source>
</evidence>
<dbReference type="PANTHER" id="PTHR43620">
    <property type="entry name" value="GLYCEROPHOSPHORYL DIESTER PHOSPHODIESTERASE"/>
    <property type="match status" value="1"/>
</dbReference>
<keyword evidence="5" id="KW-0378">Hydrolase</keyword>
<protein>
    <recommendedName>
        <fullName evidence="2">glycerophosphodiester phosphodiesterase</fullName>
        <ecNumber evidence="2">3.1.4.46</ecNumber>
    </recommendedName>
</protein>
<keyword evidence="4" id="KW-0319">Glycerol metabolism</keyword>
<keyword evidence="9" id="KW-1185">Reference proteome</keyword>
<evidence type="ECO:0000256" key="3">
    <source>
        <dbReference type="ARBA" id="ARBA00022729"/>
    </source>
</evidence>
<accession>A0A835YBS9</accession>
<evidence type="ECO:0000313" key="9">
    <source>
        <dbReference type="Proteomes" id="UP000612055"/>
    </source>
</evidence>
<name>A0A835YBS9_9CHLO</name>
<dbReference type="GO" id="GO:0006071">
    <property type="term" value="P:glycerol metabolic process"/>
    <property type="evidence" value="ECO:0007669"/>
    <property type="project" value="UniProtKB-KW"/>
</dbReference>
<dbReference type="GO" id="GO:0008889">
    <property type="term" value="F:glycerophosphodiester phosphodiesterase activity"/>
    <property type="evidence" value="ECO:0007669"/>
    <property type="project" value="UniProtKB-EC"/>
</dbReference>
<dbReference type="GO" id="GO:0006629">
    <property type="term" value="P:lipid metabolic process"/>
    <property type="evidence" value="ECO:0007669"/>
    <property type="project" value="InterPro"/>
</dbReference>
<dbReference type="OrthoDB" id="538821at2759"/>
<evidence type="ECO:0000256" key="1">
    <source>
        <dbReference type="ARBA" id="ARBA00007277"/>
    </source>
</evidence>
<evidence type="ECO:0000256" key="6">
    <source>
        <dbReference type="ARBA" id="ARBA00047512"/>
    </source>
</evidence>
<gene>
    <name evidence="8" type="ORF">HYH03_003384</name>
</gene>
<evidence type="ECO:0000259" key="7">
    <source>
        <dbReference type="PROSITE" id="PS51704"/>
    </source>
</evidence>
<dbReference type="EC" id="3.1.4.46" evidence="2"/>
<evidence type="ECO:0000256" key="5">
    <source>
        <dbReference type="ARBA" id="ARBA00022801"/>
    </source>
</evidence>
<proteinExistence type="inferred from homology"/>
<dbReference type="EMBL" id="JAEHOE010000009">
    <property type="protein sequence ID" value="KAG2498637.1"/>
    <property type="molecule type" value="Genomic_DNA"/>
</dbReference>
<dbReference type="Gene3D" id="3.20.20.190">
    <property type="entry name" value="Phosphatidylinositol (PI) phosphodiesterase"/>
    <property type="match status" value="1"/>
</dbReference>